<keyword evidence="3" id="KW-1185">Reference proteome</keyword>
<dbReference type="Proteomes" id="UP000183832">
    <property type="component" value="Unassembled WGS sequence"/>
</dbReference>
<sequence>MKRSYEKNVKENRVPTKCALVGDVPRNRTNLIRLSIGMKLKDYSKEASSDGFLSCLILQGFLLLLVVILIELKSNQN</sequence>
<proteinExistence type="predicted"/>
<evidence type="ECO:0000256" key="1">
    <source>
        <dbReference type="SAM" id="Phobius"/>
    </source>
</evidence>
<organism evidence="2 3">
    <name type="scientific">Clunio marinus</name>
    <dbReference type="NCBI Taxonomy" id="568069"/>
    <lineage>
        <taxon>Eukaryota</taxon>
        <taxon>Metazoa</taxon>
        <taxon>Ecdysozoa</taxon>
        <taxon>Arthropoda</taxon>
        <taxon>Hexapoda</taxon>
        <taxon>Insecta</taxon>
        <taxon>Pterygota</taxon>
        <taxon>Neoptera</taxon>
        <taxon>Endopterygota</taxon>
        <taxon>Diptera</taxon>
        <taxon>Nematocera</taxon>
        <taxon>Chironomoidea</taxon>
        <taxon>Chironomidae</taxon>
        <taxon>Clunio</taxon>
    </lineage>
</organism>
<keyword evidence="1" id="KW-0472">Membrane</keyword>
<accession>A0A1J1HEQ3</accession>
<protein>
    <submittedName>
        <fullName evidence="2">CLUMA_CG000301, isoform A</fullName>
    </submittedName>
</protein>
<name>A0A1J1HEQ3_9DIPT</name>
<keyword evidence="1" id="KW-1133">Transmembrane helix</keyword>
<evidence type="ECO:0000313" key="2">
    <source>
        <dbReference type="EMBL" id="CRK86469.1"/>
    </source>
</evidence>
<reference evidence="2 3" key="1">
    <citation type="submission" date="2015-04" db="EMBL/GenBank/DDBJ databases">
        <authorList>
            <person name="Syromyatnikov M.Y."/>
            <person name="Popov V.N."/>
        </authorList>
    </citation>
    <scope>NUCLEOTIDE SEQUENCE [LARGE SCALE GENOMIC DNA]</scope>
</reference>
<keyword evidence="1" id="KW-0812">Transmembrane</keyword>
<evidence type="ECO:0000313" key="3">
    <source>
        <dbReference type="Proteomes" id="UP000183832"/>
    </source>
</evidence>
<dbReference type="AlphaFoldDB" id="A0A1J1HEQ3"/>
<gene>
    <name evidence="2" type="ORF">CLUMA_CG000301</name>
</gene>
<dbReference type="EMBL" id="CVRI01000001">
    <property type="protein sequence ID" value="CRK86469.1"/>
    <property type="molecule type" value="Genomic_DNA"/>
</dbReference>
<feature type="transmembrane region" description="Helical" evidence="1">
    <location>
        <begin position="51"/>
        <end position="70"/>
    </location>
</feature>